<name>A0ABC9NG15_BACUC</name>
<evidence type="ECO:0000313" key="3">
    <source>
        <dbReference type="Proteomes" id="UP000004110"/>
    </source>
</evidence>
<reference evidence="2 3" key="1">
    <citation type="submission" date="2007-06" db="EMBL/GenBank/DDBJ databases">
        <authorList>
            <person name="Fulton L."/>
            <person name="Clifton S."/>
            <person name="Fulton B."/>
            <person name="Xu J."/>
            <person name="Minx P."/>
            <person name="Pepin K.H."/>
            <person name="Johnson M."/>
            <person name="Thiruvilangam P."/>
            <person name="Bhonagiri V."/>
            <person name="Nash W.E."/>
            <person name="Mardis E.R."/>
            <person name="Wilson R.K."/>
        </authorList>
    </citation>
    <scope>NUCLEOTIDE SEQUENCE [LARGE SCALE GENOMIC DNA]</scope>
    <source>
        <strain evidence="2">ATCC 8492</strain>
        <strain evidence="3">ATCC 8492 / DSM 6597 / CCUG 4942 / CIP 103695 / JCM 5828 / KCTC 5204 / NCTC 13054 / VPI 0061</strain>
    </source>
</reference>
<sequence length="43" mass="4946">MNDCKKSVDKKGIKLVVFYIKCPQVIEFQVYARGSKPQENTLV</sequence>
<dbReference type="EMBL" id="AAYH02000035">
    <property type="protein sequence ID" value="EDO55707.1"/>
    <property type="molecule type" value="Genomic_DNA"/>
</dbReference>
<dbReference type="EMBL" id="AAYH02000045">
    <property type="protein sequence ID" value="EDO53712.1"/>
    <property type="molecule type" value="Genomic_DNA"/>
</dbReference>
<keyword evidence="3" id="KW-1185">Reference proteome</keyword>
<gene>
    <name evidence="2" type="ORF">BACUNI_00549</name>
    <name evidence="1" type="ORF">BACUNI_02991</name>
</gene>
<accession>A0ABC9NG15</accession>
<reference evidence="3" key="2">
    <citation type="submission" date="2007-07" db="EMBL/GenBank/DDBJ databases">
        <title>Draft genome sequence of Bacteroides uniformis (ATCC 8492).</title>
        <authorList>
            <person name="Sudarsanam P."/>
            <person name="Ley R."/>
            <person name="Guruge J."/>
            <person name="Turnbaugh P.J."/>
            <person name="Mahowald M."/>
            <person name="Liep D."/>
            <person name="Gordon J."/>
        </authorList>
    </citation>
    <scope>NUCLEOTIDE SEQUENCE [LARGE SCALE GENOMIC DNA]</scope>
    <source>
        <strain evidence="3">ATCC 8492 / DSM 6597 / CCUG 4942 / CIP 103695 / JCM 5828 / KCTC 5204 / NCTC 13054 / VPI 0061</strain>
    </source>
</reference>
<dbReference type="Proteomes" id="UP000004110">
    <property type="component" value="Unassembled WGS sequence"/>
</dbReference>
<proteinExistence type="predicted"/>
<reference evidence="2" key="3">
    <citation type="submission" date="2013-11" db="EMBL/GenBank/DDBJ databases">
        <title>Draft genome sequence of Bacteroides uniformis (ATCC 8492).</title>
        <authorList>
            <person name="Sudarsanam P."/>
            <person name="Ley R."/>
            <person name="Guruge J."/>
            <person name="Turnbaugh P.J."/>
            <person name="Mahowald M."/>
            <person name="Liep D."/>
            <person name="Gordon J."/>
        </authorList>
    </citation>
    <scope>NUCLEOTIDE SEQUENCE</scope>
    <source>
        <strain evidence="2">ATCC 8492</strain>
        <strain evidence="3">ATCC 8492 / DSM 6597 / CCUG 4942 / CIP 103695 / JCM 5828 / KCTC 5204 / NCTC 13054 / VPI 0061</strain>
    </source>
</reference>
<evidence type="ECO:0000313" key="2">
    <source>
        <dbReference type="EMBL" id="EDO55707.1"/>
    </source>
</evidence>
<dbReference type="AlphaFoldDB" id="A0ABC9NG15"/>
<comment type="caution">
    <text evidence="2">The sequence shown here is derived from an EMBL/GenBank/DDBJ whole genome shotgun (WGS) entry which is preliminary data.</text>
</comment>
<protein>
    <submittedName>
        <fullName evidence="2">Uncharacterized protein</fullName>
    </submittedName>
</protein>
<evidence type="ECO:0000313" key="1">
    <source>
        <dbReference type="EMBL" id="EDO53712.1"/>
    </source>
</evidence>
<organism evidence="2 3">
    <name type="scientific">Bacteroides uniformis (strain ATCC 8492 / DSM 6597 / CCUG 4942 / CIP 103695 / JCM 5828 / KCTC 5204 / NCTC 13054 / VPI 0061)</name>
    <dbReference type="NCBI Taxonomy" id="411479"/>
    <lineage>
        <taxon>Bacteria</taxon>
        <taxon>Pseudomonadati</taxon>
        <taxon>Bacteroidota</taxon>
        <taxon>Bacteroidia</taxon>
        <taxon>Bacteroidales</taxon>
        <taxon>Bacteroidaceae</taxon>
        <taxon>Bacteroides</taxon>
    </lineage>
</organism>